<reference evidence="3 4" key="1">
    <citation type="submission" date="2014-04" db="EMBL/GenBank/DDBJ databases">
        <title>Draft genome sequence of Photobacterium halotolerans S2753: a solonamide, ngercheumicin and holomycin producer.</title>
        <authorList>
            <person name="Machado H.R."/>
            <person name="Gram L."/>
        </authorList>
    </citation>
    <scope>NUCLEOTIDE SEQUENCE [LARGE SCALE GENOMIC DNA]</scope>
    <source>
        <strain evidence="3 4">S2753</strain>
    </source>
</reference>
<dbReference type="Pfam" id="PF02622">
    <property type="entry name" value="DUF179"/>
    <property type="match status" value="1"/>
</dbReference>
<dbReference type="OrthoDB" id="9807486at2"/>
<comment type="similarity">
    <text evidence="1 2">Belongs to the UPF0301 (AlgH) family.</text>
</comment>
<dbReference type="InterPro" id="IPR003774">
    <property type="entry name" value="AlgH-like"/>
</dbReference>
<dbReference type="Gene3D" id="3.40.1740.10">
    <property type="entry name" value="VC0467-like"/>
    <property type="match status" value="1"/>
</dbReference>
<dbReference type="SUPFAM" id="SSF143456">
    <property type="entry name" value="VC0467-like"/>
    <property type="match status" value="1"/>
</dbReference>
<dbReference type="RefSeq" id="WP_036749438.1">
    <property type="nucleotide sequence ID" value="NZ_JAGSGC010000005.1"/>
</dbReference>
<protein>
    <recommendedName>
        <fullName evidence="2">UPF0301 protein EA58_04630</fullName>
    </recommendedName>
</protein>
<dbReference type="STRING" id="1654360.EA58_04630"/>
<dbReference type="PANTHER" id="PTHR30327:SF1">
    <property type="entry name" value="UPF0301 PROTEIN YQGE"/>
    <property type="match status" value="1"/>
</dbReference>
<dbReference type="NCBIfam" id="NF001266">
    <property type="entry name" value="PRK00228.1-1"/>
    <property type="match status" value="1"/>
</dbReference>
<dbReference type="Gene3D" id="3.30.70.1300">
    <property type="entry name" value="VC0467-like domains"/>
    <property type="match status" value="1"/>
</dbReference>
<dbReference type="AlphaFoldDB" id="A0A066RUC4"/>
<evidence type="ECO:0000313" key="4">
    <source>
        <dbReference type="Proteomes" id="UP000027192"/>
    </source>
</evidence>
<sequence length="187" mass="20553">MNLTNHFLVAMPSLQDPHFKRSVVYVCEHNDEGAMGIVINLPIDVSVGSMLEQIEVERELPLDHPDSLKKPVMLGGPVAGDRGFVLHNSKTNYSSSLDLTDEIKMTTSKDILPLLGTKDEPSQFIVALGYAGWTAGQLEQELAENSWLTMEADPEVVFETPISERWEKAVAKLGIHSANLSTEVGHS</sequence>
<dbReference type="GO" id="GO:0005829">
    <property type="term" value="C:cytosol"/>
    <property type="evidence" value="ECO:0007669"/>
    <property type="project" value="TreeGrafter"/>
</dbReference>
<dbReference type="PANTHER" id="PTHR30327">
    <property type="entry name" value="UNCHARACTERIZED PROTEIN YQGE"/>
    <property type="match status" value="1"/>
</dbReference>
<gene>
    <name evidence="3" type="ORF">EA58_04630</name>
</gene>
<organism evidence="3 4">
    <name type="scientific">Photobacterium galatheae</name>
    <dbReference type="NCBI Taxonomy" id="1654360"/>
    <lineage>
        <taxon>Bacteria</taxon>
        <taxon>Pseudomonadati</taxon>
        <taxon>Pseudomonadota</taxon>
        <taxon>Gammaproteobacteria</taxon>
        <taxon>Vibrionales</taxon>
        <taxon>Vibrionaceae</taxon>
        <taxon>Photobacterium</taxon>
    </lineage>
</organism>
<comment type="caution">
    <text evidence="3">The sequence shown here is derived from an EMBL/GenBank/DDBJ whole genome shotgun (WGS) entry which is preliminary data.</text>
</comment>
<dbReference type="HAMAP" id="MF_00758">
    <property type="entry name" value="UPF0301"/>
    <property type="match status" value="1"/>
</dbReference>
<dbReference type="EMBL" id="JMIB01000006">
    <property type="protein sequence ID" value="KDM92666.1"/>
    <property type="molecule type" value="Genomic_DNA"/>
</dbReference>
<proteinExistence type="inferred from homology"/>
<dbReference type="Proteomes" id="UP000027192">
    <property type="component" value="Unassembled WGS sequence"/>
</dbReference>
<evidence type="ECO:0000313" key="3">
    <source>
        <dbReference type="EMBL" id="KDM92666.1"/>
    </source>
</evidence>
<evidence type="ECO:0000256" key="2">
    <source>
        <dbReference type="HAMAP-Rule" id="MF_00758"/>
    </source>
</evidence>
<keyword evidence="4" id="KW-1185">Reference proteome</keyword>
<evidence type="ECO:0000256" key="1">
    <source>
        <dbReference type="ARBA" id="ARBA00009600"/>
    </source>
</evidence>
<name>A0A066RUC4_9GAMM</name>
<accession>A0A066RUC4</accession>